<feature type="region of interest" description="Disordered" evidence="5">
    <location>
        <begin position="115"/>
        <end position="227"/>
    </location>
</feature>
<dbReference type="GO" id="GO:0003723">
    <property type="term" value="F:RNA binding"/>
    <property type="evidence" value="ECO:0007669"/>
    <property type="project" value="InterPro"/>
</dbReference>
<gene>
    <name evidence="7" type="ORF">RUM43_000187</name>
</gene>
<dbReference type="SUPFAM" id="SSF109905">
    <property type="entry name" value="Surp module (SWAP domain)"/>
    <property type="match status" value="1"/>
</dbReference>
<feature type="compositionally biased region" description="Polar residues" evidence="5">
    <location>
        <begin position="162"/>
        <end position="181"/>
    </location>
</feature>
<feature type="compositionally biased region" description="Polar residues" evidence="5">
    <location>
        <begin position="466"/>
        <end position="483"/>
    </location>
</feature>
<dbReference type="InterPro" id="IPR040169">
    <property type="entry name" value="SUGP1/2"/>
</dbReference>
<feature type="compositionally biased region" description="Basic and acidic residues" evidence="5">
    <location>
        <begin position="489"/>
        <end position="498"/>
    </location>
</feature>
<evidence type="ECO:0000256" key="4">
    <source>
        <dbReference type="ARBA" id="ARBA00023242"/>
    </source>
</evidence>
<evidence type="ECO:0000256" key="5">
    <source>
        <dbReference type="SAM" id="MobiDB-lite"/>
    </source>
</evidence>
<feature type="compositionally biased region" description="Low complexity" evidence="5">
    <location>
        <begin position="187"/>
        <end position="197"/>
    </location>
</feature>
<dbReference type="EMBL" id="JAWJWE010000001">
    <property type="protein sequence ID" value="KAK6643922.1"/>
    <property type="molecule type" value="Genomic_DNA"/>
</dbReference>
<comment type="caution">
    <text evidence="7">The sequence shown here is derived from an EMBL/GenBank/DDBJ whole genome shotgun (WGS) entry which is preliminary data.</text>
</comment>
<evidence type="ECO:0000259" key="6">
    <source>
        <dbReference type="PROSITE" id="PS50174"/>
    </source>
</evidence>
<feature type="region of interest" description="Disordered" evidence="5">
    <location>
        <begin position="724"/>
        <end position="743"/>
    </location>
</feature>
<dbReference type="Pfam" id="PF01585">
    <property type="entry name" value="G-patch"/>
    <property type="match status" value="1"/>
</dbReference>
<dbReference type="GO" id="GO:0008380">
    <property type="term" value="P:RNA splicing"/>
    <property type="evidence" value="ECO:0007669"/>
    <property type="project" value="UniProtKB-KW"/>
</dbReference>
<evidence type="ECO:0000313" key="8">
    <source>
        <dbReference type="Proteomes" id="UP001372834"/>
    </source>
</evidence>
<evidence type="ECO:0000313" key="7">
    <source>
        <dbReference type="EMBL" id="KAK6643922.1"/>
    </source>
</evidence>
<dbReference type="SMART" id="SM00648">
    <property type="entry name" value="SWAP"/>
    <property type="match status" value="1"/>
</dbReference>
<evidence type="ECO:0000256" key="1">
    <source>
        <dbReference type="ARBA" id="ARBA00004123"/>
    </source>
</evidence>
<dbReference type="PROSITE" id="PS50174">
    <property type="entry name" value="G_PATCH"/>
    <property type="match status" value="1"/>
</dbReference>
<dbReference type="SMART" id="SM00443">
    <property type="entry name" value="G_patch"/>
    <property type="match status" value="1"/>
</dbReference>
<proteinExistence type="predicted"/>
<feature type="compositionally biased region" description="Basic residues" evidence="5">
    <location>
        <begin position="410"/>
        <end position="420"/>
    </location>
</feature>
<protein>
    <recommendedName>
        <fullName evidence="6">G-patch domain-containing protein</fullName>
    </recommendedName>
</protein>
<feature type="region of interest" description="Disordered" evidence="5">
    <location>
        <begin position="466"/>
        <end position="544"/>
    </location>
</feature>
<feature type="domain" description="G-patch" evidence="6">
    <location>
        <begin position="690"/>
        <end position="737"/>
    </location>
</feature>
<dbReference type="Gene3D" id="1.10.10.790">
    <property type="entry name" value="Surp module"/>
    <property type="match status" value="1"/>
</dbReference>
<keyword evidence="4" id="KW-0539">Nucleus</keyword>
<dbReference type="GO" id="GO:0006397">
    <property type="term" value="P:mRNA processing"/>
    <property type="evidence" value="ECO:0007669"/>
    <property type="project" value="UniProtKB-KW"/>
</dbReference>
<feature type="region of interest" description="Disordered" evidence="5">
    <location>
        <begin position="391"/>
        <end position="442"/>
    </location>
</feature>
<accession>A0AAN8SCF6</accession>
<dbReference type="PANTHER" id="PTHR23340">
    <property type="entry name" value="ARGININE/SERINE RICH SPLICING FACTOR SF4/14"/>
    <property type="match status" value="1"/>
</dbReference>
<dbReference type="PANTHER" id="PTHR23340:SF0">
    <property type="entry name" value="SURP AND G-PATCH DOMAIN-CONTAINING PROTEIN 1 ISOFORM X1"/>
    <property type="match status" value="1"/>
</dbReference>
<comment type="subcellular location">
    <subcellularLocation>
        <location evidence="1">Nucleus</location>
    </subcellularLocation>
</comment>
<dbReference type="GO" id="GO:0005654">
    <property type="term" value="C:nucleoplasm"/>
    <property type="evidence" value="ECO:0007669"/>
    <property type="project" value="TreeGrafter"/>
</dbReference>
<dbReference type="Proteomes" id="UP001372834">
    <property type="component" value="Unassembled WGS sequence"/>
</dbReference>
<feature type="compositionally biased region" description="Basic and acidic residues" evidence="5">
    <location>
        <begin position="39"/>
        <end position="57"/>
    </location>
</feature>
<dbReference type="InterPro" id="IPR035967">
    <property type="entry name" value="SWAP/Surp_sf"/>
</dbReference>
<dbReference type="Pfam" id="PF01805">
    <property type="entry name" value="Surp"/>
    <property type="match status" value="1"/>
</dbReference>
<dbReference type="InterPro" id="IPR000467">
    <property type="entry name" value="G_patch_dom"/>
</dbReference>
<dbReference type="InterPro" id="IPR000061">
    <property type="entry name" value="Surp"/>
</dbReference>
<feature type="compositionally biased region" description="Polar residues" evidence="5">
    <location>
        <begin position="512"/>
        <end position="532"/>
    </location>
</feature>
<name>A0AAN8SCF6_POLSC</name>
<evidence type="ECO:0000256" key="2">
    <source>
        <dbReference type="ARBA" id="ARBA00022664"/>
    </source>
</evidence>
<reference evidence="7 8" key="1">
    <citation type="submission" date="2023-10" db="EMBL/GenBank/DDBJ databases">
        <title>Genomes of two closely related lineages of the louse Polyplax serrata with different host specificities.</title>
        <authorList>
            <person name="Martinu J."/>
            <person name="Tarabai H."/>
            <person name="Stefka J."/>
            <person name="Hypsa V."/>
        </authorList>
    </citation>
    <scope>NUCLEOTIDE SEQUENCE [LARGE SCALE GENOMIC DNA]</scope>
    <source>
        <strain evidence="7">HR10_N</strain>
    </source>
</reference>
<keyword evidence="2" id="KW-0507">mRNA processing</keyword>
<dbReference type="AlphaFoldDB" id="A0AAN8SCF6"/>
<keyword evidence="3" id="KW-0508">mRNA splicing</keyword>
<feature type="compositionally biased region" description="Basic and acidic residues" evidence="5">
    <location>
        <begin position="725"/>
        <end position="739"/>
    </location>
</feature>
<feature type="region of interest" description="Disordered" evidence="5">
    <location>
        <begin position="39"/>
        <end position="96"/>
    </location>
</feature>
<organism evidence="7 8">
    <name type="scientific">Polyplax serrata</name>
    <name type="common">Common mouse louse</name>
    <dbReference type="NCBI Taxonomy" id="468196"/>
    <lineage>
        <taxon>Eukaryota</taxon>
        <taxon>Metazoa</taxon>
        <taxon>Ecdysozoa</taxon>
        <taxon>Arthropoda</taxon>
        <taxon>Hexapoda</taxon>
        <taxon>Insecta</taxon>
        <taxon>Pterygota</taxon>
        <taxon>Neoptera</taxon>
        <taxon>Paraneoptera</taxon>
        <taxon>Psocodea</taxon>
        <taxon>Troctomorpha</taxon>
        <taxon>Phthiraptera</taxon>
        <taxon>Anoplura</taxon>
        <taxon>Polyplacidae</taxon>
        <taxon>Polyplax</taxon>
    </lineage>
</organism>
<feature type="compositionally biased region" description="Basic and acidic residues" evidence="5">
    <location>
        <begin position="141"/>
        <end position="161"/>
    </location>
</feature>
<sequence length="773" mass="88181">MSRKQNSLMRFSRTERLAQLSEQEIVIEKKKREIQAKIEAQKKKESEEALRKLEASEGTKSNKPGFSQKIASWKSDEYSKNQNTQNSGQEKKESILNAFSNDGSFLDQFKKLSQSNLSSSGTNKNNLDEEQHDGGNYYGDTFKHEKQCPERDSPYMDEKYLSDSSGVVNPSSQITSQTKQPMFQEPTNSSLNSNSKSTKNEVEISVPQTSYQKESCPGGHVQSSSNETSLASHLMQVPNSLHSSKAKSAIKGHSESISMSFKNKTVRKLDTTNPFEDDESNQGTMAEGSNLERQPLANLSSTSEAVLTQDHDTSIALTKESGNSHTRLVQDEKETKHHHLAKMVATCGDDFEDSLRRRNQDDPDLRFLFEKNSSQYISFRRLVLRYRHELNDRDNSSNSSEDDDCGSRESKRKKDRRRHREGSNEDESTSKVTSRHNRGRTVETVITDCGKFQDGGEDILYQKDLSSQGNAPRLNEPTNSGETQLPLDESDRLKSEERRKRKRKSRWGDAVPTTSNIQPPTLATNLNLQTPGSEKKIPTQLPTPKTNLLSQLTRSDPGLIQYARQTFGSTNLSEEDWKKAEDHYKINLLYQDLVKKRAEIDKLERAGKFKYEYDSDEDVEGGTWEHKLRQQEMMATQLWAEELTRQAAGKHHIGDFLPPEELERFMEKYNAVKEGREPDLSDYKEFKLKEDNVGYRLLQKMGWSEGQGLGQDGSGIMNPVNKATTRHDNQGLGIERPDGLEAGDDEYDAYRKRMMLAYRFRPNPLNNPRRPYY</sequence>
<evidence type="ECO:0000256" key="3">
    <source>
        <dbReference type="ARBA" id="ARBA00023187"/>
    </source>
</evidence>
<feature type="compositionally biased region" description="Polar residues" evidence="5">
    <location>
        <begin position="115"/>
        <end position="125"/>
    </location>
</feature>